<keyword evidence="2" id="KW-0012">Acyltransferase</keyword>
<dbReference type="PROSITE" id="PS51186">
    <property type="entry name" value="GNAT"/>
    <property type="match status" value="1"/>
</dbReference>
<keyword evidence="3" id="KW-1185">Reference proteome</keyword>
<proteinExistence type="predicted"/>
<feature type="domain" description="N-acetyltransferase" evidence="1">
    <location>
        <begin position="1"/>
        <end position="157"/>
    </location>
</feature>
<protein>
    <submittedName>
        <fullName evidence="2">GNAT family N-acetyltransferase</fullName>
        <ecNumber evidence="2">2.3.1.-</ecNumber>
    </submittedName>
</protein>
<dbReference type="PANTHER" id="PTHR43451">
    <property type="entry name" value="ACETYLTRANSFERASE (GNAT) FAMILY PROTEIN"/>
    <property type="match status" value="1"/>
</dbReference>
<dbReference type="RefSeq" id="WP_386044990.1">
    <property type="nucleotide sequence ID" value="NZ_JBHUIO010000005.1"/>
</dbReference>
<dbReference type="PANTHER" id="PTHR43451:SF1">
    <property type="entry name" value="ACETYLTRANSFERASE"/>
    <property type="match status" value="1"/>
</dbReference>
<name>A0ABW4ZVM7_9BACL</name>
<evidence type="ECO:0000259" key="1">
    <source>
        <dbReference type="PROSITE" id="PS51186"/>
    </source>
</evidence>
<dbReference type="EC" id="2.3.1.-" evidence="2"/>
<dbReference type="GO" id="GO:0016746">
    <property type="term" value="F:acyltransferase activity"/>
    <property type="evidence" value="ECO:0007669"/>
    <property type="project" value="UniProtKB-KW"/>
</dbReference>
<accession>A0ABW4ZVM7</accession>
<gene>
    <name evidence="2" type="ORF">ACFSOY_06620</name>
</gene>
<reference evidence="3" key="1">
    <citation type="journal article" date="2019" name="Int. J. Syst. Evol. Microbiol.">
        <title>The Global Catalogue of Microorganisms (GCM) 10K type strain sequencing project: providing services to taxonomists for standard genome sequencing and annotation.</title>
        <authorList>
            <consortium name="The Broad Institute Genomics Platform"/>
            <consortium name="The Broad Institute Genome Sequencing Center for Infectious Disease"/>
            <person name="Wu L."/>
            <person name="Ma J."/>
        </authorList>
    </citation>
    <scope>NUCLEOTIDE SEQUENCE [LARGE SCALE GENOMIC DNA]</scope>
    <source>
        <strain evidence="3">CGMCC 1.13574</strain>
    </source>
</reference>
<dbReference type="SUPFAM" id="SSF55729">
    <property type="entry name" value="Acyl-CoA N-acyltransferases (Nat)"/>
    <property type="match status" value="1"/>
</dbReference>
<evidence type="ECO:0000313" key="3">
    <source>
        <dbReference type="Proteomes" id="UP001597343"/>
    </source>
</evidence>
<dbReference type="InterPro" id="IPR016181">
    <property type="entry name" value="Acyl_CoA_acyltransferase"/>
</dbReference>
<comment type="caution">
    <text evidence="2">The sequence shown here is derived from an EMBL/GenBank/DDBJ whole genome shotgun (WGS) entry which is preliminary data.</text>
</comment>
<evidence type="ECO:0000313" key="2">
    <source>
        <dbReference type="EMBL" id="MFD2169665.1"/>
    </source>
</evidence>
<dbReference type="EMBL" id="JBHUIO010000005">
    <property type="protein sequence ID" value="MFD2169665.1"/>
    <property type="molecule type" value="Genomic_DNA"/>
</dbReference>
<keyword evidence="2" id="KW-0808">Transferase</keyword>
<dbReference type="Proteomes" id="UP001597343">
    <property type="component" value="Unassembled WGS sequence"/>
</dbReference>
<dbReference type="InterPro" id="IPR000182">
    <property type="entry name" value="GNAT_dom"/>
</dbReference>
<sequence length="157" mass="18074">MKIRKFKRADIDQIVTLFYETVHTVCANDYSRAQLEAWAPDDETDSRIATWQESLCQHYAYVAESERTIVGFGDMTVGGYLDRLYVHKDYQRQGIASALLKTLEGEARRLHLPEIRTDASITAKPFFERHGYQLVQSQSVVRRGVTLVNFKLVKTIT</sequence>
<dbReference type="CDD" id="cd04301">
    <property type="entry name" value="NAT_SF"/>
    <property type="match status" value="1"/>
</dbReference>
<organism evidence="2 3">
    <name type="scientific">Tumebacillus lipolyticus</name>
    <dbReference type="NCBI Taxonomy" id="1280370"/>
    <lineage>
        <taxon>Bacteria</taxon>
        <taxon>Bacillati</taxon>
        <taxon>Bacillota</taxon>
        <taxon>Bacilli</taxon>
        <taxon>Bacillales</taxon>
        <taxon>Alicyclobacillaceae</taxon>
        <taxon>Tumebacillus</taxon>
    </lineage>
</organism>
<dbReference type="Gene3D" id="3.40.630.30">
    <property type="match status" value="1"/>
</dbReference>
<dbReference type="Pfam" id="PF13673">
    <property type="entry name" value="Acetyltransf_10"/>
    <property type="match status" value="1"/>
</dbReference>
<dbReference type="InterPro" id="IPR052564">
    <property type="entry name" value="N-acetyltrans/Recomb-assoc"/>
</dbReference>